<dbReference type="EMBL" id="VFOP01000001">
    <property type="protein sequence ID" value="TQL49348.1"/>
    <property type="molecule type" value="Genomic_DNA"/>
</dbReference>
<organism evidence="1 2">
    <name type="scientific">Ornithinicoccus hortensis</name>
    <dbReference type="NCBI Taxonomy" id="82346"/>
    <lineage>
        <taxon>Bacteria</taxon>
        <taxon>Bacillati</taxon>
        <taxon>Actinomycetota</taxon>
        <taxon>Actinomycetes</taxon>
        <taxon>Micrococcales</taxon>
        <taxon>Intrasporangiaceae</taxon>
        <taxon>Ornithinicoccus</taxon>
    </lineage>
</organism>
<keyword evidence="2" id="KW-1185">Reference proteome</keyword>
<gene>
    <name evidence="1" type="ORF">FB467_0417</name>
</gene>
<evidence type="ECO:0000313" key="2">
    <source>
        <dbReference type="Proteomes" id="UP000319516"/>
    </source>
</evidence>
<reference evidence="1 2" key="1">
    <citation type="submission" date="2019-06" db="EMBL/GenBank/DDBJ databases">
        <title>Sequencing the genomes of 1000 actinobacteria strains.</title>
        <authorList>
            <person name="Klenk H.-P."/>
        </authorList>
    </citation>
    <scope>NUCLEOTIDE SEQUENCE [LARGE SCALE GENOMIC DNA]</scope>
    <source>
        <strain evidence="1 2">DSM 12335</strain>
    </source>
</reference>
<comment type="caution">
    <text evidence="1">The sequence shown here is derived from an EMBL/GenBank/DDBJ whole genome shotgun (WGS) entry which is preliminary data.</text>
</comment>
<dbReference type="Gene3D" id="6.10.250.2750">
    <property type="match status" value="1"/>
</dbReference>
<dbReference type="InterPro" id="IPR015813">
    <property type="entry name" value="Pyrv/PenolPyrv_kinase-like_dom"/>
</dbReference>
<sequence length="279" mass="29136">MSDEASSAAGRAQADRVAEFHRLHEAGTFVMPNPWDAGSAVVLQHMGFPALASTSAGAAWAHGRPDNGLDLGRMLDHLRGLTASVTVPLNADFEGGFAVDPEDVADHVTLAVDTGIAGLSIEDSTRDAEHPLFDFSLAVERVAAARQAIDDTGSGVLLTARTEGYVVGRPDLDETVRRLQAFAEAGADCLYAPRITTTEEITAVVAAAGSKPVNLLVNAPFITVAEAADLGVRRISVGGTMARAAWGGWLAAARELADSGTVTHFQDLPDVDGLLRAND</sequence>
<dbReference type="PANTHER" id="PTHR42905:SF16">
    <property type="entry name" value="CARBOXYPHOSPHONOENOLPYRUVATE PHOSPHONOMUTASE-LIKE PROTEIN (AFU_ORTHOLOGUE AFUA_5G07230)"/>
    <property type="match status" value="1"/>
</dbReference>
<dbReference type="PANTHER" id="PTHR42905">
    <property type="entry name" value="PHOSPHOENOLPYRUVATE CARBOXYLASE"/>
    <property type="match status" value="1"/>
</dbReference>
<evidence type="ECO:0000313" key="1">
    <source>
        <dbReference type="EMBL" id="TQL49348.1"/>
    </source>
</evidence>
<dbReference type="GO" id="GO:0016829">
    <property type="term" value="F:lyase activity"/>
    <property type="evidence" value="ECO:0007669"/>
    <property type="project" value="UniProtKB-KW"/>
</dbReference>
<dbReference type="Gene3D" id="3.20.20.60">
    <property type="entry name" value="Phosphoenolpyruvate-binding domains"/>
    <property type="match status" value="1"/>
</dbReference>
<name>A0A542YMM7_9MICO</name>
<dbReference type="Pfam" id="PF13714">
    <property type="entry name" value="PEP_mutase"/>
    <property type="match status" value="1"/>
</dbReference>
<dbReference type="OrthoDB" id="9780430at2"/>
<dbReference type="InterPro" id="IPR040442">
    <property type="entry name" value="Pyrv_kinase-like_dom_sf"/>
</dbReference>
<dbReference type="Proteomes" id="UP000319516">
    <property type="component" value="Unassembled WGS sequence"/>
</dbReference>
<proteinExistence type="predicted"/>
<protein>
    <submittedName>
        <fullName evidence="1">Methylisocitrate lyase</fullName>
    </submittedName>
</protein>
<keyword evidence="1" id="KW-0456">Lyase</keyword>
<dbReference type="AlphaFoldDB" id="A0A542YMM7"/>
<dbReference type="CDD" id="cd00377">
    <property type="entry name" value="ICL_PEPM"/>
    <property type="match status" value="1"/>
</dbReference>
<accession>A0A542YMM7</accession>
<dbReference type="SUPFAM" id="SSF51621">
    <property type="entry name" value="Phosphoenolpyruvate/pyruvate domain"/>
    <property type="match status" value="1"/>
</dbReference>
<dbReference type="InterPro" id="IPR039556">
    <property type="entry name" value="ICL/PEPM"/>
</dbReference>